<keyword evidence="2" id="KW-1185">Reference proteome</keyword>
<reference evidence="1" key="1">
    <citation type="submission" date="2022-01" db="EMBL/GenBank/DDBJ databases">
        <title>Alginate degradation mechanism of Vibrio pelagius WXL662.</title>
        <authorList>
            <person name="He X."/>
        </authorList>
    </citation>
    <scope>NUCLEOTIDE SEQUENCE</scope>
    <source>
        <strain evidence="1">WXL662</strain>
    </source>
</reference>
<dbReference type="NCBIfam" id="NF033831">
    <property type="entry name" value="sce7725_fam"/>
    <property type="match status" value="1"/>
</dbReference>
<evidence type="ECO:0000313" key="2">
    <source>
        <dbReference type="Proteomes" id="UP001059120"/>
    </source>
</evidence>
<name>A0ABY5G5I0_VIBPE</name>
<dbReference type="InterPro" id="IPR047727">
    <property type="entry name" value="Sce7725-like"/>
</dbReference>
<accession>A0ABY5G5I0</accession>
<dbReference type="Proteomes" id="UP001059120">
    <property type="component" value="Chromosome 1"/>
</dbReference>
<evidence type="ECO:0000313" key="1">
    <source>
        <dbReference type="EMBL" id="UTT85419.1"/>
    </source>
</evidence>
<proteinExistence type="predicted"/>
<dbReference type="EMBL" id="CP090614">
    <property type="protein sequence ID" value="UTT85419.1"/>
    <property type="molecule type" value="Genomic_DNA"/>
</dbReference>
<dbReference type="RefSeq" id="WP_255231329.1">
    <property type="nucleotide sequence ID" value="NZ_CP090614.1"/>
</dbReference>
<organism evidence="1 2">
    <name type="scientific">Vibrio pelagius</name>
    <dbReference type="NCBI Taxonomy" id="28169"/>
    <lineage>
        <taxon>Bacteria</taxon>
        <taxon>Pseudomonadati</taxon>
        <taxon>Pseudomonadota</taxon>
        <taxon>Gammaproteobacteria</taxon>
        <taxon>Vibrionales</taxon>
        <taxon>Vibrionaceae</taxon>
        <taxon>Vibrio</taxon>
    </lineage>
</organism>
<protein>
    <submittedName>
        <fullName evidence="1">Sce7725 family protein</fullName>
    </submittedName>
</protein>
<gene>
    <name evidence="1" type="ORF">LZI70_03825</name>
</gene>
<sequence length="301" mass="33438">MYLPYLRGKQFELIAVRELAQIVSSNVFKPIIEPVRDNLTPLFRTLDQLDKAEITPIIVINPTVGDLTESSSSLLQELSGKNYLPCIVVRNGDIEQARKLIGLVTGKFVVQICDGIGHDALELARDAELTIVDEGDALVATAALEKVVLLRDSFKKQKRNADYGKESSFPSPHKALKFSPPHNVIGFSDYTVIGSEYSESGGPAYVVTIHLSYIDYDRFDSIFVRHYSSEDDGTPTNPAGKFIEALNKLIADYEGGIFYESSAIEEYKKLHANEHFPGLGQVKKLSIKHHVETVCTYLEGE</sequence>